<dbReference type="EMBL" id="CP036265">
    <property type="protein sequence ID" value="QDT17862.1"/>
    <property type="molecule type" value="Genomic_DNA"/>
</dbReference>
<dbReference type="GO" id="GO:0006508">
    <property type="term" value="P:proteolysis"/>
    <property type="evidence" value="ECO:0007669"/>
    <property type="project" value="UniProtKB-KW"/>
</dbReference>
<dbReference type="Pfam" id="PF13365">
    <property type="entry name" value="Trypsin_2"/>
    <property type="match status" value="1"/>
</dbReference>
<feature type="transmembrane region" description="Helical" evidence="5">
    <location>
        <begin position="73"/>
        <end position="91"/>
    </location>
</feature>
<dbReference type="Pfam" id="PF13180">
    <property type="entry name" value="PDZ_2"/>
    <property type="match status" value="1"/>
</dbReference>
<dbReference type="KEGG" id="acaf:CA12_39980"/>
<dbReference type="SMART" id="SM00228">
    <property type="entry name" value="PDZ"/>
    <property type="match status" value="1"/>
</dbReference>
<dbReference type="PANTHER" id="PTHR43343:SF3">
    <property type="entry name" value="PROTEASE DO-LIKE 8, CHLOROPLASTIC"/>
    <property type="match status" value="1"/>
</dbReference>
<reference evidence="7 8" key="1">
    <citation type="submission" date="2019-02" db="EMBL/GenBank/DDBJ databases">
        <title>Deep-cultivation of Planctomycetes and their phenomic and genomic characterization uncovers novel biology.</title>
        <authorList>
            <person name="Wiegand S."/>
            <person name="Jogler M."/>
            <person name="Boedeker C."/>
            <person name="Pinto D."/>
            <person name="Vollmers J."/>
            <person name="Rivas-Marin E."/>
            <person name="Kohn T."/>
            <person name="Peeters S.H."/>
            <person name="Heuer A."/>
            <person name="Rast P."/>
            <person name="Oberbeckmann S."/>
            <person name="Bunk B."/>
            <person name="Jeske O."/>
            <person name="Meyerdierks A."/>
            <person name="Storesund J.E."/>
            <person name="Kallscheuer N."/>
            <person name="Luecker S."/>
            <person name="Lage O.M."/>
            <person name="Pohl T."/>
            <person name="Merkel B.J."/>
            <person name="Hornburger P."/>
            <person name="Mueller R.-W."/>
            <person name="Bruemmer F."/>
            <person name="Labrenz M."/>
            <person name="Spormann A.M."/>
            <person name="Op den Camp H."/>
            <person name="Overmann J."/>
            <person name="Amann R."/>
            <person name="Jetten M.S.M."/>
            <person name="Mascher T."/>
            <person name="Medema M.H."/>
            <person name="Devos D.P."/>
            <person name="Kaster A.-K."/>
            <person name="Ovreas L."/>
            <person name="Rohde M."/>
            <person name="Galperin M.Y."/>
            <person name="Jogler C."/>
        </authorList>
    </citation>
    <scope>NUCLEOTIDE SEQUENCE [LARGE SCALE GENOMIC DNA]</scope>
    <source>
        <strain evidence="7 8">CA12</strain>
    </source>
</reference>
<accession>A0A517PEQ7</accession>
<dbReference type="InterPro" id="IPR051201">
    <property type="entry name" value="Chloro_Bact_Ser_Proteases"/>
</dbReference>
<keyword evidence="3" id="KW-0378">Hydrolase</keyword>
<keyword evidence="8" id="KW-1185">Reference proteome</keyword>
<dbReference type="Gene3D" id="2.40.10.10">
    <property type="entry name" value="Trypsin-like serine proteases"/>
    <property type="match status" value="2"/>
</dbReference>
<dbReference type="InterPro" id="IPR009003">
    <property type="entry name" value="Peptidase_S1_PA"/>
</dbReference>
<evidence type="ECO:0000256" key="3">
    <source>
        <dbReference type="ARBA" id="ARBA00022801"/>
    </source>
</evidence>
<evidence type="ECO:0000256" key="1">
    <source>
        <dbReference type="ARBA" id="ARBA00010541"/>
    </source>
</evidence>
<dbReference type="Proteomes" id="UP000318741">
    <property type="component" value="Chromosome"/>
</dbReference>
<feature type="domain" description="PDZ" evidence="6">
    <location>
        <begin position="347"/>
        <end position="439"/>
    </location>
</feature>
<sequence>MSQFDAARSPDPRSPAEDPHDGGEGLFRAEPADAPFRYPGQGRAAEQFVEGVPDHGYDEAPPRRRGGRGVSPWLVFVLLVIIAGLMFRLGLLSGGSVLDPSAVPRPVTPRGELAPAEQTVTEIYERVSPSVVHLVGTVPEYGVDSTGRRARIADRQVSGSGFVWNGEGHVVTNAHVIAGAEDLRVTLADGTTYNGRPVGALPGRDIAVLKIDAPPVALVPIPVGESGDLRVGQAAFAIGSPFGLDQTLTTGVVSGLDRAIPSGATGAEALGAGPQRITGAIQTDAAINVGNSGGPLLDSAGRLIGMNTAIFTDNGGRSGGIGFAVPVDDLNRFVPELIRTGEVRPVGIGVGLVIDAGMRRDVRMGRIPREGALVGRVLPGSTADRAGVLGTRFGENRTLPGDLIIAVDGRDIGSGSDLQDVLRRRKAGETVVLTILRAGQPEPLTLPVTLQELPEFESP</sequence>
<dbReference type="GO" id="GO:0004252">
    <property type="term" value="F:serine-type endopeptidase activity"/>
    <property type="evidence" value="ECO:0007669"/>
    <property type="project" value="InterPro"/>
</dbReference>
<keyword evidence="5" id="KW-0472">Membrane</keyword>
<organism evidence="7 8">
    <name type="scientific">Alienimonas californiensis</name>
    <dbReference type="NCBI Taxonomy" id="2527989"/>
    <lineage>
        <taxon>Bacteria</taxon>
        <taxon>Pseudomonadati</taxon>
        <taxon>Planctomycetota</taxon>
        <taxon>Planctomycetia</taxon>
        <taxon>Planctomycetales</taxon>
        <taxon>Planctomycetaceae</taxon>
        <taxon>Alienimonas</taxon>
    </lineage>
</organism>
<dbReference type="InterPro" id="IPR001478">
    <property type="entry name" value="PDZ"/>
</dbReference>
<evidence type="ECO:0000256" key="2">
    <source>
        <dbReference type="ARBA" id="ARBA00022670"/>
    </source>
</evidence>
<evidence type="ECO:0000313" key="8">
    <source>
        <dbReference type="Proteomes" id="UP000318741"/>
    </source>
</evidence>
<dbReference type="SUPFAM" id="SSF50494">
    <property type="entry name" value="Trypsin-like serine proteases"/>
    <property type="match status" value="1"/>
</dbReference>
<dbReference type="SUPFAM" id="SSF50156">
    <property type="entry name" value="PDZ domain-like"/>
    <property type="match status" value="1"/>
</dbReference>
<dbReference type="Gene3D" id="2.30.42.10">
    <property type="match status" value="1"/>
</dbReference>
<dbReference type="PROSITE" id="PS50106">
    <property type="entry name" value="PDZ"/>
    <property type="match status" value="1"/>
</dbReference>
<protein>
    <submittedName>
        <fullName evidence="7">Serine protease HtrA</fullName>
    </submittedName>
</protein>
<feature type="region of interest" description="Disordered" evidence="4">
    <location>
        <begin position="1"/>
        <end position="36"/>
    </location>
</feature>
<dbReference type="PANTHER" id="PTHR43343">
    <property type="entry name" value="PEPTIDASE S12"/>
    <property type="match status" value="1"/>
</dbReference>
<keyword evidence="2 7" id="KW-0645">Protease</keyword>
<dbReference type="InterPro" id="IPR036034">
    <property type="entry name" value="PDZ_sf"/>
</dbReference>
<dbReference type="RefSeq" id="WP_165700881.1">
    <property type="nucleotide sequence ID" value="NZ_CP036265.1"/>
</dbReference>
<name>A0A517PEQ7_9PLAN</name>
<evidence type="ECO:0000256" key="4">
    <source>
        <dbReference type="SAM" id="MobiDB-lite"/>
    </source>
</evidence>
<keyword evidence="5" id="KW-0812">Transmembrane</keyword>
<evidence type="ECO:0000259" key="6">
    <source>
        <dbReference type="PROSITE" id="PS50106"/>
    </source>
</evidence>
<proteinExistence type="inferred from homology"/>
<dbReference type="InterPro" id="IPR043504">
    <property type="entry name" value="Peptidase_S1_PA_chymotrypsin"/>
</dbReference>
<evidence type="ECO:0000313" key="7">
    <source>
        <dbReference type="EMBL" id="QDT17862.1"/>
    </source>
</evidence>
<keyword evidence="5" id="KW-1133">Transmembrane helix</keyword>
<gene>
    <name evidence="7" type="primary">htrA_3</name>
    <name evidence="7" type="ORF">CA12_39980</name>
</gene>
<dbReference type="AlphaFoldDB" id="A0A517PEQ7"/>
<comment type="similarity">
    <text evidence="1">Belongs to the peptidase S1C family.</text>
</comment>
<feature type="compositionally biased region" description="Basic and acidic residues" evidence="4">
    <location>
        <begin position="8"/>
        <end position="23"/>
    </location>
</feature>
<dbReference type="InterPro" id="IPR001940">
    <property type="entry name" value="Peptidase_S1C"/>
</dbReference>
<evidence type="ECO:0000256" key="5">
    <source>
        <dbReference type="SAM" id="Phobius"/>
    </source>
</evidence>
<dbReference type="PRINTS" id="PR00834">
    <property type="entry name" value="PROTEASES2C"/>
</dbReference>